<evidence type="ECO:0000256" key="5">
    <source>
        <dbReference type="ARBA" id="ARBA00023136"/>
    </source>
</evidence>
<evidence type="ECO:0000256" key="6">
    <source>
        <dbReference type="SAM" id="Phobius"/>
    </source>
</evidence>
<feature type="transmembrane region" description="Helical" evidence="6">
    <location>
        <begin position="783"/>
        <end position="803"/>
    </location>
</feature>
<accession>A0A8J6NVK1</accession>
<sequence length="837" mass="92429">MHQVICRFHKHILIFSVLATLVSIGLATRLKLDLNLISLLPSDNPSVDAFFDVVETIGIQSTLIALVEMPPDLDEKDSEAIVEHLSRTYAQSRMITETEYKSEARHLSSLFQMLLEYFPQLLSTEDLTALTRKLSDDGIYRQVLENKKLLMSPFGIAAKELVYVDPLGLRDVLGSALTVPTGKRTIKPHSGYYRTEQGDYVIFIKPRKPPQDVSFSKELMKEVSSLGKNAVAELAEKRPGFSDKIKISYTGGYPIAVHDEAVTKTDIKVTLLTSFLGVMMLFGLSFRRLRILFFVGLPLAMSLVWTLGCASLIFGSLNVLTCIFSCVLIGLGIDFAIHIVNRYFDQDKLKLPVSRRLQLTFEESGMGILIAGITTAAAFFCVGISDFRGFSELGILTGIGILICLLVMFFILPALIVYFANEKDAAQTVTLAGFGLKAFIGNIQKYPRIVLGGVAVVVVLLAACGAGIRFDDNLKNFRSADNSVLRLQDKITDWLGGSTAAILLVAQGKTEAAAMETDASIYAALIELEKSGKIAGIRSLSRYFPAPERQRLNLEFIRQHADRFDIKRIKQTFNRALSKNGFKILDLYDGYFEHLSRAVTEDKLLLPGALQGTELERFLKMFVARKGNSYRTITYISPNKDLWSRSDTFGFKEMIVRKLEAKGIDKSRYLLTGPNLLTADLKELIIRNLKSSLWLAGLSIVVVLSVYYRNLKLVLFSILPLMIGLASMAGIMALLGLEFNFINLIVIPMIVGIGIDDGVHFTNTYRRKDPLNGPDAMIQTGRAVVLTSLTTIAGFGSIALSHYPGLKSMGYVAVIGISACMLAAVIVLPAIFSILKP</sequence>
<feature type="transmembrane region" description="Helical" evidence="6">
    <location>
        <begin position="449"/>
        <end position="468"/>
    </location>
</feature>
<feature type="transmembrane region" description="Helical" evidence="6">
    <location>
        <begin position="320"/>
        <end position="344"/>
    </location>
</feature>
<keyword evidence="5 6" id="KW-0472">Membrane</keyword>
<feature type="domain" description="SSD" evidence="7">
    <location>
        <begin position="274"/>
        <end position="418"/>
    </location>
</feature>
<proteinExistence type="predicted"/>
<dbReference type="InterPro" id="IPR050545">
    <property type="entry name" value="Mycobact_MmpL"/>
</dbReference>
<feature type="transmembrane region" description="Helical" evidence="6">
    <location>
        <begin position="291"/>
        <end position="314"/>
    </location>
</feature>
<protein>
    <submittedName>
        <fullName evidence="8">MMPL family transporter</fullName>
    </submittedName>
</protein>
<feature type="transmembrane region" description="Helical" evidence="6">
    <location>
        <begin position="393"/>
        <end position="420"/>
    </location>
</feature>
<dbReference type="PANTHER" id="PTHR33406">
    <property type="entry name" value="MEMBRANE PROTEIN MJ1562-RELATED"/>
    <property type="match status" value="1"/>
</dbReference>
<feature type="transmembrane region" description="Helical" evidence="6">
    <location>
        <begin position="267"/>
        <end position="284"/>
    </location>
</feature>
<reference evidence="8 9" key="1">
    <citation type="submission" date="2020-08" db="EMBL/GenBank/DDBJ databases">
        <title>Bridging the membrane lipid divide: bacteria of the FCB group superphylum have the potential to synthesize archaeal ether lipids.</title>
        <authorList>
            <person name="Villanueva L."/>
            <person name="Von Meijenfeldt F.A.B."/>
            <person name="Westbye A.B."/>
            <person name="Yadav S."/>
            <person name="Hopmans E.C."/>
            <person name="Dutilh B.E."/>
            <person name="Sinninghe Damste J.S."/>
        </authorList>
    </citation>
    <scope>NUCLEOTIDE SEQUENCE [LARGE SCALE GENOMIC DNA]</scope>
    <source>
        <strain evidence="8">NIOZ-UU30</strain>
    </source>
</reference>
<evidence type="ECO:0000256" key="2">
    <source>
        <dbReference type="ARBA" id="ARBA00022475"/>
    </source>
</evidence>
<gene>
    <name evidence="8" type="ORF">H8E23_05250</name>
</gene>
<feature type="transmembrane region" description="Helical" evidence="6">
    <location>
        <begin position="691"/>
        <end position="708"/>
    </location>
</feature>
<evidence type="ECO:0000256" key="1">
    <source>
        <dbReference type="ARBA" id="ARBA00004651"/>
    </source>
</evidence>
<dbReference type="PROSITE" id="PS50156">
    <property type="entry name" value="SSD"/>
    <property type="match status" value="2"/>
</dbReference>
<evidence type="ECO:0000259" key="7">
    <source>
        <dbReference type="PROSITE" id="PS50156"/>
    </source>
</evidence>
<dbReference type="Gene3D" id="1.20.1640.10">
    <property type="entry name" value="Multidrug efflux transporter AcrB transmembrane domain"/>
    <property type="match status" value="2"/>
</dbReference>
<feature type="transmembrane region" description="Helical" evidence="6">
    <location>
        <begin position="809"/>
        <end position="835"/>
    </location>
</feature>
<dbReference type="PANTHER" id="PTHR33406:SF13">
    <property type="entry name" value="MEMBRANE PROTEIN YDFJ"/>
    <property type="match status" value="1"/>
</dbReference>
<dbReference type="InterPro" id="IPR004869">
    <property type="entry name" value="MMPL_dom"/>
</dbReference>
<keyword evidence="3 6" id="KW-0812">Transmembrane</keyword>
<evidence type="ECO:0000256" key="4">
    <source>
        <dbReference type="ARBA" id="ARBA00022989"/>
    </source>
</evidence>
<keyword evidence="2" id="KW-1003">Cell membrane</keyword>
<dbReference type="GO" id="GO:0005886">
    <property type="term" value="C:plasma membrane"/>
    <property type="evidence" value="ECO:0007669"/>
    <property type="project" value="UniProtKB-SubCell"/>
</dbReference>
<dbReference type="Proteomes" id="UP000603434">
    <property type="component" value="Unassembled WGS sequence"/>
</dbReference>
<dbReference type="Pfam" id="PF03176">
    <property type="entry name" value="MMPL"/>
    <property type="match status" value="2"/>
</dbReference>
<comment type="caution">
    <text evidence="8">The sequence shown here is derived from an EMBL/GenBank/DDBJ whole genome shotgun (WGS) entry which is preliminary data.</text>
</comment>
<dbReference type="EMBL" id="JACNJH010000105">
    <property type="protein sequence ID" value="MBC8360783.1"/>
    <property type="molecule type" value="Genomic_DNA"/>
</dbReference>
<comment type="subcellular location">
    <subcellularLocation>
        <location evidence="1">Cell membrane</location>
        <topology evidence="1">Multi-pass membrane protein</topology>
    </subcellularLocation>
</comment>
<evidence type="ECO:0000313" key="8">
    <source>
        <dbReference type="EMBL" id="MBC8360783.1"/>
    </source>
</evidence>
<feature type="domain" description="SSD" evidence="7">
    <location>
        <begin position="713"/>
        <end position="834"/>
    </location>
</feature>
<dbReference type="InterPro" id="IPR000731">
    <property type="entry name" value="SSD"/>
</dbReference>
<feature type="transmembrane region" description="Helical" evidence="6">
    <location>
        <begin position="713"/>
        <end position="735"/>
    </location>
</feature>
<dbReference type="AlphaFoldDB" id="A0A8J6NVK1"/>
<evidence type="ECO:0000256" key="3">
    <source>
        <dbReference type="ARBA" id="ARBA00022692"/>
    </source>
</evidence>
<name>A0A8J6NVK1_9BACT</name>
<feature type="transmembrane region" description="Helical" evidence="6">
    <location>
        <begin position="741"/>
        <end position="762"/>
    </location>
</feature>
<keyword evidence="4 6" id="KW-1133">Transmembrane helix</keyword>
<dbReference type="SUPFAM" id="SSF82866">
    <property type="entry name" value="Multidrug efflux transporter AcrB transmembrane domain"/>
    <property type="match status" value="2"/>
</dbReference>
<evidence type="ECO:0000313" key="9">
    <source>
        <dbReference type="Proteomes" id="UP000603434"/>
    </source>
</evidence>
<organism evidence="8 9">
    <name type="scientific">Candidatus Desulfatibia profunda</name>
    <dbReference type="NCBI Taxonomy" id="2841695"/>
    <lineage>
        <taxon>Bacteria</taxon>
        <taxon>Pseudomonadati</taxon>
        <taxon>Thermodesulfobacteriota</taxon>
        <taxon>Desulfobacteria</taxon>
        <taxon>Desulfobacterales</taxon>
        <taxon>Desulfobacterales incertae sedis</taxon>
        <taxon>Candidatus Desulfatibia</taxon>
    </lineage>
</organism>
<feature type="transmembrane region" description="Helical" evidence="6">
    <location>
        <begin position="365"/>
        <end position="387"/>
    </location>
</feature>